<dbReference type="PROSITE" id="PS50240">
    <property type="entry name" value="TRYPSIN_DOM"/>
    <property type="match status" value="1"/>
</dbReference>
<dbReference type="GO" id="GO:0006508">
    <property type="term" value="P:proteolysis"/>
    <property type="evidence" value="ECO:0007669"/>
    <property type="project" value="InterPro"/>
</dbReference>
<evidence type="ECO:0000313" key="4">
    <source>
        <dbReference type="EMBL" id="KAG6460411.1"/>
    </source>
</evidence>
<gene>
    <name evidence="4" type="ORF">O3G_MSEX011972</name>
</gene>
<proteinExistence type="inferred from homology"/>
<dbReference type="AlphaFoldDB" id="A0A921ZMI3"/>
<comment type="caution">
    <text evidence="4">The sequence shown here is derived from an EMBL/GenBank/DDBJ whole genome shotgun (WGS) entry which is preliminary data.</text>
</comment>
<dbReference type="EMBL" id="JH668670">
    <property type="protein sequence ID" value="KAG6460411.1"/>
    <property type="molecule type" value="Genomic_DNA"/>
</dbReference>
<comment type="similarity">
    <text evidence="2">Belongs to the peptidase S1 family. CLIP subfamily.</text>
</comment>
<dbReference type="Pfam" id="PF00089">
    <property type="entry name" value="Trypsin"/>
    <property type="match status" value="1"/>
</dbReference>
<keyword evidence="5" id="KW-1185">Reference proteome</keyword>
<dbReference type="Proteomes" id="UP000791440">
    <property type="component" value="Unassembled WGS sequence"/>
</dbReference>
<dbReference type="PROSITE" id="PS00134">
    <property type="entry name" value="TRYPSIN_HIS"/>
    <property type="match status" value="1"/>
</dbReference>
<evidence type="ECO:0000313" key="5">
    <source>
        <dbReference type="Proteomes" id="UP000791440"/>
    </source>
</evidence>
<reference evidence="4" key="2">
    <citation type="submission" date="2020-12" db="EMBL/GenBank/DDBJ databases">
        <authorList>
            <person name="Kanost M."/>
        </authorList>
    </citation>
    <scope>NUCLEOTIDE SEQUENCE</scope>
</reference>
<feature type="domain" description="Peptidase S1" evidence="3">
    <location>
        <begin position="64"/>
        <end position="320"/>
    </location>
</feature>
<name>A0A921ZMI3_MANSE</name>
<dbReference type="GO" id="GO:0004252">
    <property type="term" value="F:serine-type endopeptidase activity"/>
    <property type="evidence" value="ECO:0007669"/>
    <property type="project" value="InterPro"/>
</dbReference>
<reference evidence="4" key="1">
    <citation type="journal article" date="2016" name="Insect Biochem. Mol. Biol.">
        <title>Multifaceted biological insights from a draft genome sequence of the tobacco hornworm moth, Manduca sexta.</title>
        <authorList>
            <person name="Kanost M.R."/>
            <person name="Arrese E.L."/>
            <person name="Cao X."/>
            <person name="Chen Y.R."/>
            <person name="Chellapilla S."/>
            <person name="Goldsmith M.R."/>
            <person name="Grosse-Wilde E."/>
            <person name="Heckel D.G."/>
            <person name="Herndon N."/>
            <person name="Jiang H."/>
            <person name="Papanicolaou A."/>
            <person name="Qu J."/>
            <person name="Soulages J.L."/>
            <person name="Vogel H."/>
            <person name="Walters J."/>
            <person name="Waterhouse R.M."/>
            <person name="Ahn S.J."/>
            <person name="Almeida F.C."/>
            <person name="An C."/>
            <person name="Aqrawi P."/>
            <person name="Bretschneider A."/>
            <person name="Bryant W.B."/>
            <person name="Bucks S."/>
            <person name="Chao H."/>
            <person name="Chevignon G."/>
            <person name="Christen J.M."/>
            <person name="Clarke D.F."/>
            <person name="Dittmer N.T."/>
            <person name="Ferguson L.C.F."/>
            <person name="Garavelou S."/>
            <person name="Gordon K.H.J."/>
            <person name="Gunaratna R.T."/>
            <person name="Han Y."/>
            <person name="Hauser F."/>
            <person name="He Y."/>
            <person name="Heidel-Fischer H."/>
            <person name="Hirsh A."/>
            <person name="Hu Y."/>
            <person name="Jiang H."/>
            <person name="Kalra D."/>
            <person name="Klinner C."/>
            <person name="Konig C."/>
            <person name="Kovar C."/>
            <person name="Kroll A.R."/>
            <person name="Kuwar S.S."/>
            <person name="Lee S.L."/>
            <person name="Lehman R."/>
            <person name="Li K."/>
            <person name="Li Z."/>
            <person name="Liang H."/>
            <person name="Lovelace S."/>
            <person name="Lu Z."/>
            <person name="Mansfield J.H."/>
            <person name="McCulloch K.J."/>
            <person name="Mathew T."/>
            <person name="Morton B."/>
            <person name="Muzny D.M."/>
            <person name="Neunemann D."/>
            <person name="Ongeri F."/>
            <person name="Pauchet Y."/>
            <person name="Pu L.L."/>
            <person name="Pyrousis I."/>
            <person name="Rao X.J."/>
            <person name="Redding A."/>
            <person name="Roesel C."/>
            <person name="Sanchez-Gracia A."/>
            <person name="Schaack S."/>
            <person name="Shukla A."/>
            <person name="Tetreau G."/>
            <person name="Wang Y."/>
            <person name="Xiong G.H."/>
            <person name="Traut W."/>
            <person name="Walsh T.K."/>
            <person name="Worley K.C."/>
            <person name="Wu D."/>
            <person name="Wu W."/>
            <person name="Wu Y.Q."/>
            <person name="Zhang X."/>
            <person name="Zou Z."/>
            <person name="Zucker H."/>
            <person name="Briscoe A.D."/>
            <person name="Burmester T."/>
            <person name="Clem R.J."/>
            <person name="Feyereisen R."/>
            <person name="Grimmelikhuijzen C.J.P."/>
            <person name="Hamodrakas S.J."/>
            <person name="Hansson B.S."/>
            <person name="Huguet E."/>
            <person name="Jermiin L.S."/>
            <person name="Lan Q."/>
            <person name="Lehman H.K."/>
            <person name="Lorenzen M."/>
            <person name="Merzendorfer H."/>
            <person name="Michalopoulos I."/>
            <person name="Morton D.B."/>
            <person name="Muthukrishnan S."/>
            <person name="Oakeshott J.G."/>
            <person name="Palmer W."/>
            <person name="Park Y."/>
            <person name="Passarelli A.L."/>
            <person name="Rozas J."/>
            <person name="Schwartz L.M."/>
            <person name="Smith W."/>
            <person name="Southgate A."/>
            <person name="Vilcinskas A."/>
            <person name="Vogt R."/>
            <person name="Wang P."/>
            <person name="Werren J."/>
            <person name="Yu X.Q."/>
            <person name="Zhou J.J."/>
            <person name="Brown S.J."/>
            <person name="Scherer S.E."/>
            <person name="Richards S."/>
            <person name="Blissard G.W."/>
        </authorList>
    </citation>
    <scope>NUCLEOTIDE SEQUENCE</scope>
</reference>
<dbReference type="PANTHER" id="PTHR24256">
    <property type="entry name" value="TRYPTASE-RELATED"/>
    <property type="match status" value="1"/>
</dbReference>
<protein>
    <recommendedName>
        <fullName evidence="3">Peptidase S1 domain-containing protein</fullName>
    </recommendedName>
</protein>
<dbReference type="InterPro" id="IPR001254">
    <property type="entry name" value="Trypsin_dom"/>
</dbReference>
<dbReference type="CDD" id="cd00190">
    <property type="entry name" value="Tryp_SPc"/>
    <property type="match status" value="1"/>
</dbReference>
<accession>A0A921ZMI3</accession>
<organism evidence="4 5">
    <name type="scientific">Manduca sexta</name>
    <name type="common">Tobacco hawkmoth</name>
    <name type="synonym">Tobacco hornworm</name>
    <dbReference type="NCBI Taxonomy" id="7130"/>
    <lineage>
        <taxon>Eukaryota</taxon>
        <taxon>Metazoa</taxon>
        <taxon>Ecdysozoa</taxon>
        <taxon>Arthropoda</taxon>
        <taxon>Hexapoda</taxon>
        <taxon>Insecta</taxon>
        <taxon>Pterygota</taxon>
        <taxon>Neoptera</taxon>
        <taxon>Endopterygota</taxon>
        <taxon>Lepidoptera</taxon>
        <taxon>Glossata</taxon>
        <taxon>Ditrysia</taxon>
        <taxon>Bombycoidea</taxon>
        <taxon>Sphingidae</taxon>
        <taxon>Sphinginae</taxon>
        <taxon>Sphingini</taxon>
        <taxon>Manduca</taxon>
    </lineage>
</organism>
<dbReference type="InterPro" id="IPR018114">
    <property type="entry name" value="TRYPSIN_HIS"/>
</dbReference>
<sequence length="365" mass="40464">MDDNTTLPIISYRYLCMCQYLPAVFRVRTSFRLVEMRLYTLFITCLGVAVSANKSINPSYVSNISGGNRVKNPSPWHAGIYTKTTEPYKQICGGTLVTKCAVISAAHCFSHDGLAPLAFNYAVAVGKMYRPWNDYHDEGVQKADVIAIRIPPRYQGAIANFQDDIAVVIAATEFYLTPYVEPACLSFKPDFDEEQLRDGQLGVVVGWGLTGENSPASQVLQSASLPNVAIEKCIKQSPTSFRSSITGDKICAGYNNGTAVCRGDSGGGLVYSAFVNYRLLYFLRGVVSTSPTSENMCNIYSWATFTHLIKHEHFIKSVVPDVEQFCVQTYGTTFTKLERIQNEETCQCPKAYEVILSDKVIKVFL</sequence>
<dbReference type="SMART" id="SM00020">
    <property type="entry name" value="Tryp_SPc"/>
    <property type="match status" value="1"/>
</dbReference>
<keyword evidence="1" id="KW-1015">Disulfide bond</keyword>
<evidence type="ECO:0000256" key="1">
    <source>
        <dbReference type="ARBA" id="ARBA00023157"/>
    </source>
</evidence>
<evidence type="ECO:0000256" key="2">
    <source>
        <dbReference type="ARBA" id="ARBA00024195"/>
    </source>
</evidence>
<evidence type="ECO:0000259" key="3">
    <source>
        <dbReference type="PROSITE" id="PS50240"/>
    </source>
</evidence>
<dbReference type="InterPro" id="IPR051487">
    <property type="entry name" value="Ser/Thr_Proteases_Immune/Dev"/>
</dbReference>